<name>A0ABV6HT55_9SPHI</name>
<protein>
    <submittedName>
        <fullName evidence="2">Suppressor of fused domain protein</fullName>
    </submittedName>
</protein>
<gene>
    <name evidence="2" type="ORF">ACFFI0_22470</name>
</gene>
<evidence type="ECO:0000313" key="2">
    <source>
        <dbReference type="EMBL" id="MFC0321103.1"/>
    </source>
</evidence>
<feature type="domain" description="Suppressor of fused-like" evidence="1">
    <location>
        <begin position="43"/>
        <end position="200"/>
    </location>
</feature>
<dbReference type="RefSeq" id="WP_130858018.1">
    <property type="nucleotide sequence ID" value="NZ_JBHLWO010000004.1"/>
</dbReference>
<keyword evidence="3" id="KW-1185">Reference proteome</keyword>
<reference evidence="2 3" key="1">
    <citation type="submission" date="2024-09" db="EMBL/GenBank/DDBJ databases">
        <authorList>
            <person name="Sun Q."/>
            <person name="Mori K."/>
        </authorList>
    </citation>
    <scope>NUCLEOTIDE SEQUENCE [LARGE SCALE GENOMIC DNA]</scope>
    <source>
        <strain evidence="2 3">CCM 7765</strain>
    </source>
</reference>
<organism evidence="2 3">
    <name type="scientific">Olivibacter oleidegradans</name>
    <dbReference type="NCBI Taxonomy" id="760123"/>
    <lineage>
        <taxon>Bacteria</taxon>
        <taxon>Pseudomonadati</taxon>
        <taxon>Bacteroidota</taxon>
        <taxon>Sphingobacteriia</taxon>
        <taxon>Sphingobacteriales</taxon>
        <taxon>Sphingobacteriaceae</taxon>
        <taxon>Olivibacter</taxon>
    </lineage>
</organism>
<sequence length="204" mass="23417">MSDYPIHNQMLPSQDNVQLAHAVAAAIGIDPQVYAYYDDNRENSLHILNCIDPMDPKSKIYCTIGLSDYPNEIEMIKGVLKNIPIELMIAGNESSDKWANILSTAGFFVTKNKWTCQPGTVFKNMIDMYHKGTHLKHLLFVEPVMWQEKLEQMKLSNKKVHFLLLIPISDAECKYREKHGFDALESIFMEKEIDITNLNRLSVL</sequence>
<dbReference type="Pfam" id="PF05076">
    <property type="entry name" value="SUFU"/>
    <property type="match status" value="1"/>
</dbReference>
<dbReference type="InterPro" id="IPR020941">
    <property type="entry name" value="SUFU-like_domain"/>
</dbReference>
<evidence type="ECO:0000313" key="3">
    <source>
        <dbReference type="Proteomes" id="UP001589774"/>
    </source>
</evidence>
<accession>A0ABV6HT55</accession>
<evidence type="ECO:0000259" key="1">
    <source>
        <dbReference type="Pfam" id="PF05076"/>
    </source>
</evidence>
<dbReference type="Proteomes" id="UP001589774">
    <property type="component" value="Unassembled WGS sequence"/>
</dbReference>
<comment type="caution">
    <text evidence="2">The sequence shown here is derived from an EMBL/GenBank/DDBJ whole genome shotgun (WGS) entry which is preliminary data.</text>
</comment>
<dbReference type="EMBL" id="JBHLWO010000004">
    <property type="protein sequence ID" value="MFC0321103.1"/>
    <property type="molecule type" value="Genomic_DNA"/>
</dbReference>
<proteinExistence type="predicted"/>